<evidence type="ECO:0000313" key="3">
    <source>
        <dbReference type="Proteomes" id="UP001431429"/>
    </source>
</evidence>
<proteinExistence type="predicted"/>
<evidence type="ECO:0000313" key="2">
    <source>
        <dbReference type="EMBL" id="MCM2390791.1"/>
    </source>
</evidence>
<dbReference type="EMBL" id="JAMQAW010000026">
    <property type="protein sequence ID" value="MCM2390791.1"/>
    <property type="molecule type" value="Genomic_DNA"/>
</dbReference>
<dbReference type="InterPro" id="IPR007278">
    <property type="entry name" value="DUF397"/>
</dbReference>
<reference evidence="2" key="1">
    <citation type="submission" date="2022-06" db="EMBL/GenBank/DDBJ databases">
        <title>Genome public.</title>
        <authorList>
            <person name="Sun Q."/>
        </authorList>
    </citation>
    <scope>NUCLEOTIDE SEQUENCE</scope>
    <source>
        <strain evidence="2">CWNU-1</strain>
    </source>
</reference>
<keyword evidence="3" id="KW-1185">Reference proteome</keyword>
<gene>
    <name evidence="2" type="ORF">NBG84_21225</name>
</gene>
<dbReference type="Proteomes" id="UP001431429">
    <property type="component" value="Unassembled WGS sequence"/>
</dbReference>
<dbReference type="Pfam" id="PF04149">
    <property type="entry name" value="DUF397"/>
    <property type="match status" value="1"/>
</dbReference>
<organism evidence="2 3">
    <name type="scientific">Streptomyces albipurpureus</name>
    <dbReference type="NCBI Taxonomy" id="2897419"/>
    <lineage>
        <taxon>Bacteria</taxon>
        <taxon>Bacillati</taxon>
        <taxon>Actinomycetota</taxon>
        <taxon>Actinomycetes</taxon>
        <taxon>Kitasatosporales</taxon>
        <taxon>Streptomycetaceae</taxon>
        <taxon>Streptomyces</taxon>
    </lineage>
</organism>
<comment type="caution">
    <text evidence="2">The sequence shown here is derived from an EMBL/GenBank/DDBJ whole genome shotgun (WGS) entry which is preliminary data.</text>
</comment>
<protein>
    <submittedName>
        <fullName evidence="2">DUF397 domain-containing protein</fullName>
    </submittedName>
</protein>
<name>A0ABT0UUC7_9ACTN</name>
<sequence length="65" mass="7031">MSYWSWPGTRPFLSNGEGAEYVEMADGVTGLSPVRDSRNPHGPALATGLGTWAAFVDEVKRGDDF</sequence>
<accession>A0ABT0UUC7</accession>
<evidence type="ECO:0000259" key="1">
    <source>
        <dbReference type="Pfam" id="PF04149"/>
    </source>
</evidence>
<feature type="domain" description="DUF397" evidence="1">
    <location>
        <begin position="13"/>
        <end position="60"/>
    </location>
</feature>